<dbReference type="Pfam" id="PF12836">
    <property type="entry name" value="HHH_3"/>
    <property type="match status" value="3"/>
</dbReference>
<dbReference type="Proteomes" id="UP000251692">
    <property type="component" value="Unassembled WGS sequence"/>
</dbReference>
<dbReference type="RefSeq" id="WP_112303807.1">
    <property type="nucleotide sequence ID" value="NZ_QMDV01000001.1"/>
</dbReference>
<dbReference type="PANTHER" id="PTHR21180">
    <property type="entry name" value="ENDONUCLEASE/EXONUCLEASE/PHOSPHATASE FAMILY DOMAIN-CONTAINING PROTEIN 1"/>
    <property type="match status" value="1"/>
</dbReference>
<comment type="caution">
    <text evidence="2">The sequence shown here is derived from an EMBL/GenBank/DDBJ whole genome shotgun (WGS) entry which is preliminary data.</text>
</comment>
<dbReference type="SUPFAM" id="SSF47781">
    <property type="entry name" value="RuvA domain 2-like"/>
    <property type="match status" value="3"/>
</dbReference>
<evidence type="ECO:0000256" key="1">
    <source>
        <dbReference type="SAM" id="Phobius"/>
    </source>
</evidence>
<protein>
    <submittedName>
        <fullName evidence="2">Helix-hairpin-helix domain-containing protein</fullName>
    </submittedName>
</protein>
<dbReference type="GO" id="GO:0015628">
    <property type="term" value="P:protein secretion by the type II secretion system"/>
    <property type="evidence" value="ECO:0007669"/>
    <property type="project" value="TreeGrafter"/>
</dbReference>
<dbReference type="OrthoDB" id="981124at2"/>
<keyword evidence="3" id="KW-1185">Reference proteome</keyword>
<evidence type="ECO:0000313" key="3">
    <source>
        <dbReference type="Proteomes" id="UP000251692"/>
    </source>
</evidence>
<dbReference type="InterPro" id="IPR010994">
    <property type="entry name" value="RuvA_2-like"/>
</dbReference>
<keyword evidence="1" id="KW-1133">Transmembrane helix</keyword>
<keyword evidence="1" id="KW-0472">Membrane</keyword>
<evidence type="ECO:0000313" key="2">
    <source>
        <dbReference type="EMBL" id="RAU83770.1"/>
    </source>
</evidence>
<sequence length="312" mass="36064">MNKFRKWIRRYFAFSQREVNAFLFLIILMVLLTAAPFLFNLFYKPDNGFTKSASDQQKLDSLVALLEAKQKPDYKSRYAVATVPLRLFNPNKLSAEEWQAFGLPKYLAQRILNYRKKVGDLTYKAELGKIYGLPDSVFQRLYPYIELPVERPGKYNRNQYDARTRPTPNWESKPKERFVLAPFNINTADTTQLKQIRGIGSKLSARIIKYRNSLGGFRSMAQVQEVFGLSPEVVDSLQKYTFVPKANAVTQIDLNKATAEELRLHPYISSNVARAIVAYREQHGPYQQVAEIRNIKLISSELYTKLEPYLAL</sequence>
<feature type="transmembrane region" description="Helical" evidence="1">
    <location>
        <begin position="21"/>
        <end position="43"/>
    </location>
</feature>
<dbReference type="InterPro" id="IPR051675">
    <property type="entry name" value="Endo/Exo/Phosphatase_dom_1"/>
</dbReference>
<reference evidence="2 3" key="1">
    <citation type="submission" date="2018-06" db="EMBL/GenBank/DDBJ databases">
        <authorList>
            <person name="Liu Z.-W."/>
        </authorList>
    </citation>
    <scope>NUCLEOTIDE SEQUENCE [LARGE SCALE GENOMIC DNA]</scope>
    <source>
        <strain evidence="2 3">2b14</strain>
    </source>
</reference>
<keyword evidence="1" id="KW-0812">Transmembrane</keyword>
<dbReference type="PANTHER" id="PTHR21180:SF32">
    <property type="entry name" value="ENDONUCLEASE_EXONUCLEASE_PHOSPHATASE FAMILY DOMAIN-CONTAINING PROTEIN 1"/>
    <property type="match status" value="1"/>
</dbReference>
<gene>
    <name evidence="2" type="ORF">DP923_01500</name>
</gene>
<accession>A0A364RHF9</accession>
<dbReference type="Gene3D" id="1.10.150.280">
    <property type="entry name" value="AF1531-like domain"/>
    <property type="match status" value="2"/>
</dbReference>
<reference evidence="2 3" key="2">
    <citation type="submission" date="2018-07" db="EMBL/GenBank/DDBJ databases">
        <title>Pontibacter sp. 2b14 genomic sequence and assembly.</title>
        <authorList>
            <person name="Du Z.-J."/>
        </authorList>
    </citation>
    <scope>NUCLEOTIDE SEQUENCE [LARGE SCALE GENOMIC DNA]</scope>
    <source>
        <strain evidence="2 3">2b14</strain>
    </source>
</reference>
<dbReference type="AlphaFoldDB" id="A0A364RHF9"/>
<name>A0A364RHF9_9BACT</name>
<organism evidence="2 3">
    <name type="scientific">Pontibacter arcticus</name>
    <dbReference type="NCBI Taxonomy" id="2080288"/>
    <lineage>
        <taxon>Bacteria</taxon>
        <taxon>Pseudomonadati</taxon>
        <taxon>Bacteroidota</taxon>
        <taxon>Cytophagia</taxon>
        <taxon>Cytophagales</taxon>
        <taxon>Hymenobacteraceae</taxon>
        <taxon>Pontibacter</taxon>
    </lineage>
</organism>
<proteinExistence type="predicted"/>
<dbReference type="EMBL" id="QMDV01000001">
    <property type="protein sequence ID" value="RAU83770.1"/>
    <property type="molecule type" value="Genomic_DNA"/>
</dbReference>
<dbReference type="GO" id="GO:0015627">
    <property type="term" value="C:type II protein secretion system complex"/>
    <property type="evidence" value="ECO:0007669"/>
    <property type="project" value="TreeGrafter"/>
</dbReference>